<keyword evidence="3" id="KW-1185">Reference proteome</keyword>
<feature type="compositionally biased region" description="Acidic residues" evidence="1">
    <location>
        <begin position="70"/>
        <end position="83"/>
    </location>
</feature>
<dbReference type="Proteomes" id="UP000749646">
    <property type="component" value="Unassembled WGS sequence"/>
</dbReference>
<feature type="region of interest" description="Disordered" evidence="1">
    <location>
        <begin position="189"/>
        <end position="225"/>
    </location>
</feature>
<sequence length="357" mass="41278">NICLDDQSSKAAKILVQGFQGLKTIRIHQEAICTEVVTAILSHHNTLSMIASFHPTANVFNSKEPRPLREEEDEDEEDDEEQELPFHYSQQQQQHQQQQQKQRERSDSDWIWQIIPRCCPRLNKIDFPTYEMDMDEAEKVPWACKDLFELRIRIRGLNTAAKIEKAINLWLKERDNSFKRTWLRHELEMASSKSDNESDNDNDNEKSDDEGQDNKKKRKWTKDNMKHVSKKLKADDDVGDDVGDVDAEVDVGSKQQKQKQKQQQQGDQVKDPQCDPSKDDVDKDQECDPPKDNADKDNGDANSVVDKSVKDQLADIVVIAEDDTSIEARVARHLLKLESLCSVWLGTRIYHSWEIIP</sequence>
<feature type="compositionally biased region" description="Low complexity" evidence="1">
    <location>
        <begin position="90"/>
        <end position="100"/>
    </location>
</feature>
<feature type="non-terminal residue" evidence="2">
    <location>
        <position position="1"/>
    </location>
</feature>
<evidence type="ECO:0000256" key="1">
    <source>
        <dbReference type="SAM" id="MobiDB-lite"/>
    </source>
</evidence>
<comment type="caution">
    <text evidence="2">The sequence shown here is derived from an EMBL/GenBank/DDBJ whole genome shotgun (WGS) entry which is preliminary data.</text>
</comment>
<feature type="region of interest" description="Disordered" evidence="1">
    <location>
        <begin position="60"/>
        <end position="107"/>
    </location>
</feature>
<proteinExistence type="predicted"/>
<protein>
    <submittedName>
        <fullName evidence="2">Uncharacterized protein</fullName>
    </submittedName>
</protein>
<reference evidence="2" key="1">
    <citation type="journal article" date="2020" name="Fungal Divers.">
        <title>Resolving the Mortierellaceae phylogeny through synthesis of multi-gene phylogenetics and phylogenomics.</title>
        <authorList>
            <person name="Vandepol N."/>
            <person name="Liber J."/>
            <person name="Desiro A."/>
            <person name="Na H."/>
            <person name="Kennedy M."/>
            <person name="Barry K."/>
            <person name="Grigoriev I.V."/>
            <person name="Miller A.N."/>
            <person name="O'Donnell K."/>
            <person name="Stajich J.E."/>
            <person name="Bonito G."/>
        </authorList>
    </citation>
    <scope>NUCLEOTIDE SEQUENCE</scope>
    <source>
        <strain evidence="2">MES-2147</strain>
    </source>
</reference>
<gene>
    <name evidence="2" type="ORF">BGZ65_009415</name>
</gene>
<feature type="region of interest" description="Disordered" evidence="1">
    <location>
        <begin position="250"/>
        <end position="306"/>
    </location>
</feature>
<feature type="compositionally biased region" description="Low complexity" evidence="1">
    <location>
        <begin position="250"/>
        <end position="265"/>
    </location>
</feature>
<dbReference type="EMBL" id="JAAAHW010000146">
    <property type="protein sequence ID" value="KAG0006097.1"/>
    <property type="molecule type" value="Genomic_DNA"/>
</dbReference>
<feature type="compositionally biased region" description="Basic and acidic residues" evidence="1">
    <location>
        <begin position="268"/>
        <end position="299"/>
    </location>
</feature>
<evidence type="ECO:0000313" key="2">
    <source>
        <dbReference type="EMBL" id="KAG0006097.1"/>
    </source>
</evidence>
<evidence type="ECO:0000313" key="3">
    <source>
        <dbReference type="Proteomes" id="UP000749646"/>
    </source>
</evidence>
<dbReference type="AlphaFoldDB" id="A0A9P6SVA3"/>
<organism evidence="2 3">
    <name type="scientific">Modicella reniformis</name>
    <dbReference type="NCBI Taxonomy" id="1440133"/>
    <lineage>
        <taxon>Eukaryota</taxon>
        <taxon>Fungi</taxon>
        <taxon>Fungi incertae sedis</taxon>
        <taxon>Mucoromycota</taxon>
        <taxon>Mortierellomycotina</taxon>
        <taxon>Mortierellomycetes</taxon>
        <taxon>Mortierellales</taxon>
        <taxon>Mortierellaceae</taxon>
        <taxon>Modicella</taxon>
    </lineage>
</organism>
<accession>A0A9P6SVA3</accession>
<name>A0A9P6SVA3_9FUNG</name>
<feature type="compositionally biased region" description="Acidic residues" evidence="1">
    <location>
        <begin position="197"/>
        <end position="211"/>
    </location>
</feature>